<dbReference type="AlphaFoldDB" id="A0AAW1QDF2"/>
<reference evidence="2 3" key="1">
    <citation type="journal article" date="2024" name="Nat. Commun.">
        <title>Phylogenomics reveals the evolutionary origins of lichenization in chlorophyte algae.</title>
        <authorList>
            <person name="Puginier C."/>
            <person name="Libourel C."/>
            <person name="Otte J."/>
            <person name="Skaloud P."/>
            <person name="Haon M."/>
            <person name="Grisel S."/>
            <person name="Petersen M."/>
            <person name="Berrin J.G."/>
            <person name="Delaux P.M."/>
            <person name="Dal Grande F."/>
            <person name="Keller J."/>
        </authorList>
    </citation>
    <scope>NUCLEOTIDE SEQUENCE [LARGE SCALE GENOMIC DNA]</scope>
    <source>
        <strain evidence="2 3">SAG 2145</strain>
    </source>
</reference>
<accession>A0AAW1QDF2</accession>
<dbReference type="Proteomes" id="UP001438707">
    <property type="component" value="Unassembled WGS sequence"/>
</dbReference>
<gene>
    <name evidence="2" type="ORF">WJX74_001522</name>
</gene>
<organism evidence="2 3">
    <name type="scientific">Apatococcus lobatus</name>
    <dbReference type="NCBI Taxonomy" id="904363"/>
    <lineage>
        <taxon>Eukaryota</taxon>
        <taxon>Viridiplantae</taxon>
        <taxon>Chlorophyta</taxon>
        <taxon>core chlorophytes</taxon>
        <taxon>Trebouxiophyceae</taxon>
        <taxon>Chlorellales</taxon>
        <taxon>Chlorellaceae</taxon>
        <taxon>Apatococcus</taxon>
    </lineage>
</organism>
<keyword evidence="1" id="KW-0732">Signal</keyword>
<evidence type="ECO:0000313" key="3">
    <source>
        <dbReference type="Proteomes" id="UP001438707"/>
    </source>
</evidence>
<evidence type="ECO:0000256" key="1">
    <source>
        <dbReference type="SAM" id="SignalP"/>
    </source>
</evidence>
<sequence length="228" mass="25378">MTCLLNLCSLPVLSLARPASCPCRPFQARSSTRFQQALPSLQQLSGQSSSTGRSRSCRVNSRRQAFSVCAVAEKNPDAKLISKTEVPAFISRRDFADQMLRWAVIEQAEYGPAKYGMPFKITKDNQEQGVFGFVTSFQRSASDATDIAFRFDTDIAIKHEWVGRGEDGFPLMQGGQEEVTGKHLEIWKTDSNPVDEPTRAAVRLWCQELGAAINKYYAFGSCFVDDSQ</sequence>
<proteinExistence type="predicted"/>
<keyword evidence="3" id="KW-1185">Reference proteome</keyword>
<feature type="chain" id="PRO_5044002219" evidence="1">
    <location>
        <begin position="17"/>
        <end position="228"/>
    </location>
</feature>
<feature type="signal peptide" evidence="1">
    <location>
        <begin position="1"/>
        <end position="16"/>
    </location>
</feature>
<dbReference type="EMBL" id="JALJOS010000047">
    <property type="protein sequence ID" value="KAK9819416.1"/>
    <property type="molecule type" value="Genomic_DNA"/>
</dbReference>
<protein>
    <submittedName>
        <fullName evidence="2">Uncharacterized protein</fullName>
    </submittedName>
</protein>
<evidence type="ECO:0000313" key="2">
    <source>
        <dbReference type="EMBL" id="KAK9819416.1"/>
    </source>
</evidence>
<comment type="caution">
    <text evidence="2">The sequence shown here is derived from an EMBL/GenBank/DDBJ whole genome shotgun (WGS) entry which is preliminary data.</text>
</comment>
<name>A0AAW1QDF2_9CHLO</name>